<dbReference type="InterPro" id="IPR055410">
    <property type="entry name" value="Beta-prop_CAF1B_HIR1"/>
</dbReference>
<feature type="repeat" description="WD" evidence="9">
    <location>
        <begin position="60"/>
        <end position="91"/>
    </location>
</feature>
<dbReference type="InterPro" id="IPR045145">
    <property type="entry name" value="PTHR15271"/>
</dbReference>
<dbReference type="PROSITE" id="PS50294">
    <property type="entry name" value="WD_REPEATS_REGION"/>
    <property type="match status" value="2"/>
</dbReference>
<evidence type="ECO:0000256" key="7">
    <source>
        <dbReference type="ARBA" id="ARBA00023204"/>
    </source>
</evidence>
<feature type="repeat" description="WD" evidence="9">
    <location>
        <begin position="162"/>
        <end position="203"/>
    </location>
</feature>
<evidence type="ECO:0000256" key="1">
    <source>
        <dbReference type="ARBA" id="ARBA00004123"/>
    </source>
</evidence>
<evidence type="ECO:0000256" key="5">
    <source>
        <dbReference type="ARBA" id="ARBA00022763"/>
    </source>
</evidence>
<dbReference type="Pfam" id="PF24105">
    <property type="entry name" value="Beta-prop_CAF1B_HIR1"/>
    <property type="match status" value="1"/>
</dbReference>
<dbReference type="EMBL" id="CP054544">
    <property type="protein sequence ID" value="QSL66593.1"/>
    <property type="molecule type" value="Genomic_DNA"/>
</dbReference>
<comment type="similarity">
    <text evidence="2">Belongs to the WD repeat HIR1 family.</text>
</comment>
<dbReference type="PANTHER" id="PTHR15271">
    <property type="entry name" value="CHROMATIN ASSEMBLY FACTOR 1 SUBUNIT B"/>
    <property type="match status" value="1"/>
</dbReference>
<feature type="repeat" description="WD" evidence="9">
    <location>
        <begin position="120"/>
        <end position="161"/>
    </location>
</feature>
<reference evidence="11" key="1">
    <citation type="submission" date="2020-06" db="EMBL/GenBank/DDBJ databases">
        <title>Genomes of multiple members of Pneumocystis genus reveal paths to human pathogen Pneumocystis jirovecii.</title>
        <authorList>
            <person name="Cisse O.H."/>
            <person name="Ma L."/>
            <person name="Dekker J."/>
            <person name="Khil P."/>
            <person name="Jo J."/>
            <person name="Brenchley J."/>
            <person name="Blair R."/>
            <person name="Pahar B."/>
            <person name="Chabe M."/>
            <person name="Van Rompay K.A."/>
            <person name="Keesler R."/>
            <person name="Sukura A."/>
            <person name="Hirsch V."/>
            <person name="Kutty G."/>
            <person name="Liu Y."/>
            <person name="Peng L."/>
            <person name="Chen J."/>
            <person name="Song J."/>
            <person name="Weissenbacher-Lang C."/>
            <person name="Xu J."/>
            <person name="Upham N.S."/>
            <person name="Stajich J.E."/>
            <person name="Cuomo C.A."/>
            <person name="Cushion M.T."/>
            <person name="Kovacs J.A."/>
        </authorList>
    </citation>
    <scope>NUCLEOTIDE SEQUENCE</scope>
    <source>
        <strain evidence="11">2A</strain>
    </source>
</reference>
<sequence length="488" mass="54142">MKASVIQIHWHTDVASIYSAHFEPCKRGRLATAGGDGNVRIWRVERSQTYSPRLIYLSTLSKHTQAVNVVRFSPRGGLLASAGDDGNVLVWILSDGLHSSVSYGNDNSNDKEIWRIFRFCRSSGAEIYDLAWSPDASYLLTGSMDHVARIYNVNQGQCIQQLIEHTHYIQGVAWDPLNTYLATTGSDRTVQIYRIDTTSKFSVTLHASLSRIEYPTALGMYHNEALLSFFRRLNFTPDGSLLLVPAGQYQSSNEPEETLHTVYIYSRAGLNRSPIAHLSGYKRPAIIVSCSPKYYTLRNVEKKDELTKTSPIANIAPQDDSVSNSISNCILDTSSDTSKSVFDGVPSAFSLAYRMIYAVATQDTIVLYDTQQVDPIGILSNFHYATLTDLAWSFDGNALLITSTDGYCSIALFDENELGEEYIGLPSPSSCSEHSTFPKDPLKVLTDIPNSMTNISSQFVKFQSTDKDDVSSHNIEEPPSTLRAFGVL</sequence>
<dbReference type="InterPro" id="IPR036322">
    <property type="entry name" value="WD40_repeat_dom_sf"/>
</dbReference>
<dbReference type="GO" id="GO:0006281">
    <property type="term" value="P:DNA repair"/>
    <property type="evidence" value="ECO:0007669"/>
    <property type="project" value="UniProtKB-KW"/>
</dbReference>
<dbReference type="InterPro" id="IPR015943">
    <property type="entry name" value="WD40/YVTN_repeat-like_dom_sf"/>
</dbReference>
<organism evidence="11 12">
    <name type="scientific">Pneumocystis wakefieldiae</name>
    <dbReference type="NCBI Taxonomy" id="38082"/>
    <lineage>
        <taxon>Eukaryota</taxon>
        <taxon>Fungi</taxon>
        <taxon>Dikarya</taxon>
        <taxon>Ascomycota</taxon>
        <taxon>Taphrinomycotina</taxon>
        <taxon>Pneumocystomycetes</taxon>
        <taxon>Pneumocystaceae</taxon>
        <taxon>Pneumocystis</taxon>
    </lineage>
</organism>
<dbReference type="GO" id="GO:0006334">
    <property type="term" value="P:nucleosome assembly"/>
    <property type="evidence" value="ECO:0007669"/>
    <property type="project" value="TreeGrafter"/>
</dbReference>
<dbReference type="PANTHER" id="PTHR15271:SF4">
    <property type="entry name" value="CHROMATIN ASSEMBLY FACTOR 1 SUBUNIT B"/>
    <property type="match status" value="1"/>
</dbReference>
<comment type="subcellular location">
    <subcellularLocation>
        <location evidence="1">Nucleus</location>
    </subcellularLocation>
</comment>
<evidence type="ECO:0000256" key="4">
    <source>
        <dbReference type="ARBA" id="ARBA00022737"/>
    </source>
</evidence>
<dbReference type="SMART" id="SM00320">
    <property type="entry name" value="WD40"/>
    <property type="match status" value="5"/>
</dbReference>
<keyword evidence="3 9" id="KW-0853">WD repeat</keyword>
<keyword evidence="7" id="KW-0234">DNA repair</keyword>
<evidence type="ECO:0000259" key="10">
    <source>
        <dbReference type="Pfam" id="PF24105"/>
    </source>
</evidence>
<keyword evidence="4" id="KW-0677">Repeat</keyword>
<feature type="repeat" description="WD" evidence="9">
    <location>
        <begin position="30"/>
        <end position="52"/>
    </location>
</feature>
<keyword evidence="6" id="KW-0156">Chromatin regulator</keyword>
<proteinExistence type="inferred from homology"/>
<evidence type="ECO:0000256" key="2">
    <source>
        <dbReference type="ARBA" id="ARBA00007306"/>
    </source>
</evidence>
<evidence type="ECO:0000313" key="11">
    <source>
        <dbReference type="EMBL" id="QSL66593.1"/>
    </source>
</evidence>
<accession>A0A899G1C5</accession>
<dbReference type="Gene3D" id="2.130.10.10">
    <property type="entry name" value="YVTN repeat-like/Quinoprotein amine dehydrogenase"/>
    <property type="match status" value="2"/>
</dbReference>
<evidence type="ECO:0000256" key="8">
    <source>
        <dbReference type="ARBA" id="ARBA00023242"/>
    </source>
</evidence>
<protein>
    <recommendedName>
        <fullName evidence="10">CAF1B/HIR1 beta-propeller domain-containing protein</fullName>
    </recommendedName>
</protein>
<keyword evidence="5" id="KW-0227">DNA damage</keyword>
<dbReference type="InterPro" id="IPR001680">
    <property type="entry name" value="WD40_rpt"/>
</dbReference>
<dbReference type="AlphaFoldDB" id="A0A899G1C5"/>
<feature type="domain" description="CAF1B/HIR1 beta-propeller" evidence="10">
    <location>
        <begin position="1"/>
        <end position="418"/>
    </location>
</feature>
<evidence type="ECO:0000256" key="9">
    <source>
        <dbReference type="PROSITE-ProRule" id="PRU00221"/>
    </source>
</evidence>
<dbReference type="SUPFAM" id="SSF50978">
    <property type="entry name" value="WD40 repeat-like"/>
    <property type="match status" value="1"/>
</dbReference>
<evidence type="ECO:0000256" key="6">
    <source>
        <dbReference type="ARBA" id="ARBA00022853"/>
    </source>
</evidence>
<dbReference type="PROSITE" id="PS50082">
    <property type="entry name" value="WD_REPEATS_2"/>
    <property type="match status" value="4"/>
</dbReference>
<dbReference type="GO" id="GO:0006335">
    <property type="term" value="P:DNA replication-dependent chromatin assembly"/>
    <property type="evidence" value="ECO:0007669"/>
    <property type="project" value="InterPro"/>
</dbReference>
<evidence type="ECO:0000313" key="12">
    <source>
        <dbReference type="Proteomes" id="UP000663699"/>
    </source>
</evidence>
<name>A0A899G1C5_9ASCO</name>
<keyword evidence="12" id="KW-1185">Reference proteome</keyword>
<evidence type="ECO:0000256" key="3">
    <source>
        <dbReference type="ARBA" id="ARBA00022574"/>
    </source>
</evidence>
<keyword evidence="8" id="KW-0539">Nucleus</keyword>
<dbReference type="GO" id="GO:0005634">
    <property type="term" value="C:nucleus"/>
    <property type="evidence" value="ECO:0007669"/>
    <property type="project" value="UniProtKB-SubCell"/>
</dbReference>
<dbReference type="OrthoDB" id="71227at2759"/>
<dbReference type="GO" id="GO:0033186">
    <property type="term" value="C:CAF-1 complex"/>
    <property type="evidence" value="ECO:0007669"/>
    <property type="project" value="TreeGrafter"/>
</dbReference>
<gene>
    <name evidence="11" type="ORF">MERGE_000975</name>
</gene>
<dbReference type="Proteomes" id="UP000663699">
    <property type="component" value="Chromosome 13"/>
</dbReference>